<reference evidence="2" key="2">
    <citation type="submission" date="2022-09" db="EMBL/GenBank/DDBJ databases">
        <title>Biosynthetic gene clusters of Dactylosporangioum fulvum.</title>
        <authorList>
            <person name="Caradec T."/>
        </authorList>
    </citation>
    <scope>NUCLEOTIDE SEQUENCE</scope>
    <source>
        <strain evidence="2">NRRL B-16292</strain>
    </source>
</reference>
<feature type="region of interest" description="Disordered" evidence="1">
    <location>
        <begin position="1"/>
        <end position="27"/>
    </location>
</feature>
<feature type="compositionally biased region" description="Basic and acidic residues" evidence="1">
    <location>
        <begin position="14"/>
        <end position="24"/>
    </location>
</feature>
<dbReference type="RefSeq" id="WP_259859205.1">
    <property type="nucleotide sequence ID" value="NZ_BAAAST010000002.1"/>
</dbReference>
<protein>
    <submittedName>
        <fullName evidence="2">Uncharacterized protein</fullName>
    </submittedName>
</protein>
<evidence type="ECO:0000256" key="1">
    <source>
        <dbReference type="SAM" id="MobiDB-lite"/>
    </source>
</evidence>
<gene>
    <name evidence="2" type="ORF">Dfulv_41030</name>
</gene>
<organism evidence="2 3">
    <name type="scientific">Dactylosporangium fulvum</name>
    <dbReference type="NCBI Taxonomy" id="53359"/>
    <lineage>
        <taxon>Bacteria</taxon>
        <taxon>Bacillati</taxon>
        <taxon>Actinomycetota</taxon>
        <taxon>Actinomycetes</taxon>
        <taxon>Micromonosporales</taxon>
        <taxon>Micromonosporaceae</taxon>
        <taxon>Dactylosporangium</taxon>
    </lineage>
</organism>
<dbReference type="Proteomes" id="UP001059617">
    <property type="component" value="Chromosome"/>
</dbReference>
<evidence type="ECO:0000313" key="3">
    <source>
        <dbReference type="Proteomes" id="UP001059617"/>
    </source>
</evidence>
<keyword evidence="3" id="KW-1185">Reference proteome</keyword>
<reference evidence="2" key="1">
    <citation type="submission" date="2021-04" db="EMBL/GenBank/DDBJ databases">
        <authorList>
            <person name="Hartkoorn R.C."/>
            <person name="Beaudoing E."/>
            <person name="Hot D."/>
        </authorList>
    </citation>
    <scope>NUCLEOTIDE SEQUENCE</scope>
    <source>
        <strain evidence="2">NRRL B-16292</strain>
    </source>
</reference>
<evidence type="ECO:0000313" key="2">
    <source>
        <dbReference type="EMBL" id="UWP81440.1"/>
    </source>
</evidence>
<proteinExistence type="predicted"/>
<accession>A0ABY5VW87</accession>
<feature type="compositionally biased region" description="Gly residues" evidence="1">
    <location>
        <begin position="1"/>
        <end position="10"/>
    </location>
</feature>
<dbReference type="EMBL" id="CP073720">
    <property type="protein sequence ID" value="UWP81440.1"/>
    <property type="molecule type" value="Genomic_DNA"/>
</dbReference>
<sequence>MRAEGQGQGLGQHRAVDEGADRKRVGQVAGDDDVSLARQGGAHLLGQFGRFAVVQRDPVACAAKAWATAVPIPREAPVTNTLRAAMPRSLSSMISAWRTLRCERDE</sequence>
<name>A0ABY5VW87_9ACTN</name>